<dbReference type="Proteomes" id="UP000001861">
    <property type="component" value="Unassembled WGS sequence"/>
</dbReference>
<dbReference type="OrthoDB" id="3271139at2759"/>
<dbReference type="PANTHER" id="PTHR38248">
    <property type="entry name" value="FUNK1 6"/>
    <property type="match status" value="1"/>
</dbReference>
<dbReference type="InterPro" id="IPR040976">
    <property type="entry name" value="Pkinase_fungal"/>
</dbReference>
<keyword evidence="4" id="KW-1185">Reference proteome</keyword>
<dbReference type="SUPFAM" id="SSF56112">
    <property type="entry name" value="Protein kinase-like (PK-like)"/>
    <property type="match status" value="1"/>
</dbReference>
<dbReference type="PROSITE" id="PS50011">
    <property type="entry name" value="PROTEIN_KINASE_DOM"/>
    <property type="match status" value="1"/>
</dbReference>
<organism evidence="3 4">
    <name type="scientific">Coprinopsis cinerea (strain Okayama-7 / 130 / ATCC MYA-4618 / FGSC 9003)</name>
    <name type="common">Inky cap fungus</name>
    <name type="synonym">Hormographiella aspergillata</name>
    <dbReference type="NCBI Taxonomy" id="240176"/>
    <lineage>
        <taxon>Eukaryota</taxon>
        <taxon>Fungi</taxon>
        <taxon>Dikarya</taxon>
        <taxon>Basidiomycota</taxon>
        <taxon>Agaricomycotina</taxon>
        <taxon>Agaricomycetes</taxon>
        <taxon>Agaricomycetidae</taxon>
        <taxon>Agaricales</taxon>
        <taxon>Agaricineae</taxon>
        <taxon>Psathyrellaceae</taxon>
        <taxon>Coprinopsis</taxon>
    </lineage>
</organism>
<dbReference type="VEuPathDB" id="FungiDB:CC1G_07009"/>
<evidence type="ECO:0000259" key="2">
    <source>
        <dbReference type="PROSITE" id="PS50011"/>
    </source>
</evidence>
<dbReference type="RefSeq" id="XP_001831958.1">
    <property type="nucleotide sequence ID" value="XM_001831906.1"/>
</dbReference>
<protein>
    <submittedName>
        <fullName evidence="3">Other/FunK1 protein kinase</fullName>
    </submittedName>
</protein>
<dbReference type="PANTHER" id="PTHR38248:SF2">
    <property type="entry name" value="FUNK1 11"/>
    <property type="match status" value="1"/>
</dbReference>
<accession>A8NAV6</accession>
<dbReference type="GO" id="GO:0005524">
    <property type="term" value="F:ATP binding"/>
    <property type="evidence" value="ECO:0007669"/>
    <property type="project" value="InterPro"/>
</dbReference>
<keyword evidence="3" id="KW-0418">Kinase</keyword>
<dbReference type="OMA" id="TAANHIM"/>
<dbReference type="KEGG" id="cci:CC1G_07009"/>
<dbReference type="InterPro" id="IPR011009">
    <property type="entry name" value="Kinase-like_dom_sf"/>
</dbReference>
<dbReference type="Pfam" id="PF17667">
    <property type="entry name" value="Pkinase_fungal"/>
    <property type="match status" value="1"/>
</dbReference>
<dbReference type="GO" id="GO:0004672">
    <property type="term" value="F:protein kinase activity"/>
    <property type="evidence" value="ECO:0007669"/>
    <property type="project" value="InterPro"/>
</dbReference>
<feature type="region of interest" description="Disordered" evidence="1">
    <location>
        <begin position="652"/>
        <end position="745"/>
    </location>
</feature>
<sequence>MNDEIPTCNFEEFFESHLPNSEIELDAVIGDLKKQKMLVSRGRSLHQTPTSSTHRPPFSQTFKTFKNLLRSNNPNRSRVVKALQSIGSAVRKALRKVENREGNNCAIRLEEDIESRAQACISSNSEGVSHPTDVVVPIMAIDSQDGYLSSDKTQSILLSRVAQIMNEDARRTFCFGVSLEGFDVTLWRFTRSLCIKSSPFNMVEHPDLLVRLLVAFFSSEMRQLGYDPLVTLLPDSNYVYEIPSRMEPLYYKTVSLICDSEPGYLSGRRMRIWEVEQVYSVANPVRVPGVPHRVLKDVVLDAAVRTEADIQEDLFADIAKLAVDESWSSRPLLKDFPQSDIDVLADTLQDGKFKKFFSRILAKNIGEADQVSDPSPSDDTPCPPKRRCFFVFEHICTPLNDIPTLGEAVDALRQVLVPLRLMFLAGWVHRDISPGNILVYRGEPGSPSVVKLSDLEHAKKYPDAEATDEDRITGTPYFIACEILLGRRLFPVDLPLDTPLPSYRFIPLVHNYQHDVESIFWILLWLVSMRINQNLPREFGQKYFQQRVDKGHAGLRNRVFTHSLFYHLELLEALPQTLLRSCKFFYCLNLLRRNLYEQYTARNRDATHNDLSSYSWIVGQGISNFFDGVEAFKSVWAEIELMVDSEPRKVLNTRQASGGPVPPQPRLSPHNQSHRAAPSNKRRAVDSGEERRVSKKARPNPAHAPAVVPRRSGPITRSMARNEGRITRSTTRRLQEEERQKQRRL</sequence>
<evidence type="ECO:0000313" key="3">
    <source>
        <dbReference type="EMBL" id="EAU89857.1"/>
    </source>
</evidence>
<proteinExistence type="predicted"/>
<feature type="domain" description="Protein kinase" evidence="2">
    <location>
        <begin position="240"/>
        <end position="617"/>
    </location>
</feature>
<feature type="compositionally biased region" description="Basic and acidic residues" evidence="1">
    <location>
        <begin position="683"/>
        <end position="692"/>
    </location>
</feature>
<dbReference type="GeneID" id="6008440"/>
<evidence type="ECO:0000313" key="4">
    <source>
        <dbReference type="Proteomes" id="UP000001861"/>
    </source>
</evidence>
<dbReference type="eggNOG" id="ENOG502RSE5">
    <property type="taxonomic scope" value="Eukaryota"/>
</dbReference>
<dbReference type="AlphaFoldDB" id="A8NAV6"/>
<dbReference type="InParanoid" id="A8NAV6"/>
<name>A8NAV6_COPC7</name>
<comment type="caution">
    <text evidence="3">The sequence shown here is derived from an EMBL/GenBank/DDBJ whole genome shotgun (WGS) entry which is preliminary data.</text>
</comment>
<gene>
    <name evidence="3" type="ORF">CC1G_07009</name>
</gene>
<dbReference type="Gene3D" id="1.10.510.10">
    <property type="entry name" value="Transferase(Phosphotransferase) domain 1"/>
    <property type="match status" value="1"/>
</dbReference>
<feature type="compositionally biased region" description="Basic and acidic residues" evidence="1">
    <location>
        <begin position="733"/>
        <end position="745"/>
    </location>
</feature>
<keyword evidence="3" id="KW-0808">Transferase</keyword>
<evidence type="ECO:0000256" key="1">
    <source>
        <dbReference type="SAM" id="MobiDB-lite"/>
    </source>
</evidence>
<reference evidence="3 4" key="1">
    <citation type="journal article" date="2010" name="Proc. Natl. Acad. Sci. U.S.A.">
        <title>Insights into evolution of multicellular fungi from the assembled chromosomes of the mushroom Coprinopsis cinerea (Coprinus cinereus).</title>
        <authorList>
            <person name="Stajich J.E."/>
            <person name="Wilke S.K."/>
            <person name="Ahren D."/>
            <person name="Au C.H."/>
            <person name="Birren B.W."/>
            <person name="Borodovsky M."/>
            <person name="Burns C."/>
            <person name="Canback B."/>
            <person name="Casselton L.A."/>
            <person name="Cheng C.K."/>
            <person name="Deng J."/>
            <person name="Dietrich F.S."/>
            <person name="Fargo D.C."/>
            <person name="Farman M.L."/>
            <person name="Gathman A.C."/>
            <person name="Goldberg J."/>
            <person name="Guigo R."/>
            <person name="Hoegger P.J."/>
            <person name="Hooker J.B."/>
            <person name="Huggins A."/>
            <person name="James T.Y."/>
            <person name="Kamada T."/>
            <person name="Kilaru S."/>
            <person name="Kodira C."/>
            <person name="Kues U."/>
            <person name="Kupfer D."/>
            <person name="Kwan H.S."/>
            <person name="Lomsadze A."/>
            <person name="Li W."/>
            <person name="Lilly W.W."/>
            <person name="Ma L.J."/>
            <person name="Mackey A.J."/>
            <person name="Manning G."/>
            <person name="Martin F."/>
            <person name="Muraguchi H."/>
            <person name="Natvig D.O."/>
            <person name="Palmerini H."/>
            <person name="Ramesh M.A."/>
            <person name="Rehmeyer C.J."/>
            <person name="Roe B.A."/>
            <person name="Shenoy N."/>
            <person name="Stanke M."/>
            <person name="Ter-Hovhannisyan V."/>
            <person name="Tunlid A."/>
            <person name="Velagapudi R."/>
            <person name="Vision T.J."/>
            <person name="Zeng Q."/>
            <person name="Zolan M.E."/>
            <person name="Pukkila P.J."/>
        </authorList>
    </citation>
    <scope>NUCLEOTIDE SEQUENCE [LARGE SCALE GENOMIC DNA]</scope>
    <source>
        <strain evidence="4">Okayama-7 / 130 / ATCC MYA-4618 / FGSC 9003</strain>
    </source>
</reference>
<dbReference type="EMBL" id="AACS02000009">
    <property type="protein sequence ID" value="EAU89857.1"/>
    <property type="molecule type" value="Genomic_DNA"/>
</dbReference>
<dbReference type="InterPro" id="IPR000719">
    <property type="entry name" value="Prot_kinase_dom"/>
</dbReference>